<gene>
    <name evidence="4" type="ORF">H8876_05810</name>
</gene>
<dbReference type="EMBL" id="JACRWC010000072">
    <property type="protein sequence ID" value="MBC5999511.1"/>
    <property type="molecule type" value="Genomic_DNA"/>
</dbReference>
<dbReference type="PANTHER" id="PTHR18964:SF149">
    <property type="entry name" value="BIFUNCTIONAL UDP-N-ACETYLGLUCOSAMINE 2-EPIMERASE_N-ACETYLMANNOSAMINE KINASE"/>
    <property type="match status" value="1"/>
</dbReference>
<dbReference type="GO" id="GO:0042732">
    <property type="term" value="P:D-xylose metabolic process"/>
    <property type="evidence" value="ECO:0007669"/>
    <property type="project" value="UniProtKB-KW"/>
</dbReference>
<keyword evidence="3" id="KW-0119">Carbohydrate metabolism</keyword>
<evidence type="ECO:0000313" key="5">
    <source>
        <dbReference type="Proteomes" id="UP000644115"/>
    </source>
</evidence>
<comment type="caution">
    <text evidence="4">The sequence shown here is derived from an EMBL/GenBank/DDBJ whole genome shotgun (WGS) entry which is preliminary data.</text>
</comment>
<keyword evidence="5" id="KW-1185">Reference proteome</keyword>
<dbReference type="Gene3D" id="3.30.420.40">
    <property type="match status" value="2"/>
</dbReference>
<dbReference type="Proteomes" id="UP000644115">
    <property type="component" value="Unassembled WGS sequence"/>
</dbReference>
<comment type="function">
    <text evidence="1">Transcriptional repressor of xylose-utilizing enzymes.</text>
</comment>
<evidence type="ECO:0000256" key="1">
    <source>
        <dbReference type="ARBA" id="ARBA00002486"/>
    </source>
</evidence>
<evidence type="ECO:0000256" key="3">
    <source>
        <dbReference type="ARBA" id="ARBA00022629"/>
    </source>
</evidence>
<sequence>MHMNNPVLTNNTLRVKESNTNLILDTLKSLQIATRAEIARITGLSIATCGNILKDLVTSGEILEGDLENCSGGRPARQYIYNKNFSLVIAMTIQSDKTLKTLQYAVTNLYGEIMEERIKAYDRIDPDTIKNLVSDLISTHSNIKSIGIGIPGFASKEGTIGINDIEELNGVNLVALLGNAFGVKVSVDRSPSISAYGYYQAHAEHQGQTLATILTPLEHPVGAGFIINNQIYRGASNMEGEISYIYDSFASELQFADSTKPKLIQETLFSIAAIISTINPSVIVLMGKSFNVENFKTICDTCAEMFPSEFLPKFELQEDYSDVYLQGTIQIAIDCLKPKVKLIAK</sequence>
<dbReference type="RefSeq" id="WP_249286939.1">
    <property type="nucleotide sequence ID" value="NZ_JACRWC010000072.1"/>
</dbReference>
<name>A0A923NC77_9FIRM</name>
<keyword evidence="3" id="KW-0859">Xylose metabolism</keyword>
<dbReference type="SUPFAM" id="SSF46785">
    <property type="entry name" value="Winged helix' DNA-binding domain"/>
    <property type="match status" value="1"/>
</dbReference>
<dbReference type="AlphaFoldDB" id="A0A923NC77"/>
<dbReference type="InterPro" id="IPR036390">
    <property type="entry name" value="WH_DNA-bd_sf"/>
</dbReference>
<dbReference type="InterPro" id="IPR000600">
    <property type="entry name" value="ROK"/>
</dbReference>
<evidence type="ECO:0000313" key="4">
    <source>
        <dbReference type="EMBL" id="MBC5999511.1"/>
    </source>
</evidence>
<dbReference type="PANTHER" id="PTHR18964">
    <property type="entry name" value="ROK (REPRESSOR, ORF, KINASE) FAMILY"/>
    <property type="match status" value="1"/>
</dbReference>
<dbReference type="InterPro" id="IPR043129">
    <property type="entry name" value="ATPase_NBD"/>
</dbReference>
<comment type="similarity">
    <text evidence="2">Belongs to the ROK (NagC/XylR) family.</text>
</comment>
<evidence type="ECO:0000256" key="2">
    <source>
        <dbReference type="ARBA" id="ARBA00006479"/>
    </source>
</evidence>
<dbReference type="InterPro" id="IPR036388">
    <property type="entry name" value="WH-like_DNA-bd_sf"/>
</dbReference>
<dbReference type="SUPFAM" id="SSF53067">
    <property type="entry name" value="Actin-like ATPase domain"/>
    <property type="match status" value="1"/>
</dbReference>
<accession>A0A923NC77</accession>
<dbReference type="Gene3D" id="1.10.10.10">
    <property type="entry name" value="Winged helix-like DNA-binding domain superfamily/Winged helix DNA-binding domain"/>
    <property type="match status" value="1"/>
</dbReference>
<protein>
    <submittedName>
        <fullName evidence="4">ROK family transcriptional regulator</fullName>
    </submittedName>
</protein>
<proteinExistence type="inferred from homology"/>
<dbReference type="CDD" id="cd23763">
    <property type="entry name" value="ASKHA_ATPase_ROK"/>
    <property type="match status" value="1"/>
</dbReference>
<dbReference type="Pfam" id="PF00480">
    <property type="entry name" value="ROK"/>
    <property type="match status" value="1"/>
</dbReference>
<organism evidence="4 5">
    <name type="scientific">Lentihominibacter faecis</name>
    <dbReference type="NCBI Taxonomy" id="2764712"/>
    <lineage>
        <taxon>Bacteria</taxon>
        <taxon>Bacillati</taxon>
        <taxon>Bacillota</taxon>
        <taxon>Clostridia</taxon>
        <taxon>Peptostreptococcales</taxon>
        <taxon>Anaerovoracaceae</taxon>
        <taxon>Lentihominibacter</taxon>
    </lineage>
</organism>
<reference evidence="4" key="1">
    <citation type="submission" date="2020-08" db="EMBL/GenBank/DDBJ databases">
        <authorList>
            <person name="Liu C."/>
            <person name="Sun Q."/>
        </authorList>
    </citation>
    <scope>NUCLEOTIDE SEQUENCE</scope>
    <source>
        <strain evidence="4">BX16</strain>
    </source>
</reference>